<feature type="transmembrane region" description="Helical" evidence="1">
    <location>
        <begin position="173"/>
        <end position="196"/>
    </location>
</feature>
<dbReference type="Proteomes" id="UP001422759">
    <property type="component" value="Unassembled WGS sequence"/>
</dbReference>
<feature type="transmembrane region" description="Helical" evidence="1">
    <location>
        <begin position="257"/>
        <end position="276"/>
    </location>
</feature>
<keyword evidence="1" id="KW-0812">Transmembrane</keyword>
<keyword evidence="1" id="KW-0472">Membrane</keyword>
<reference evidence="2 3" key="1">
    <citation type="journal article" date="2019" name="Int. J. Syst. Evol. Microbiol.">
        <title>The Global Catalogue of Microorganisms (GCM) 10K type strain sequencing project: providing services to taxonomists for standard genome sequencing and annotation.</title>
        <authorList>
            <consortium name="The Broad Institute Genomics Platform"/>
            <consortium name="The Broad Institute Genome Sequencing Center for Infectious Disease"/>
            <person name="Wu L."/>
            <person name="Ma J."/>
        </authorList>
    </citation>
    <scope>NUCLEOTIDE SEQUENCE [LARGE SCALE GENOMIC DNA]</scope>
    <source>
        <strain evidence="2 3">JCM 14560</strain>
    </source>
</reference>
<keyword evidence="1" id="KW-1133">Transmembrane helix</keyword>
<dbReference type="EMBL" id="BAAANT010000019">
    <property type="protein sequence ID" value="GAA2146249.1"/>
    <property type="molecule type" value="Genomic_DNA"/>
</dbReference>
<evidence type="ECO:0000256" key="1">
    <source>
        <dbReference type="SAM" id="Phobius"/>
    </source>
</evidence>
<feature type="transmembrane region" description="Helical" evidence="1">
    <location>
        <begin position="129"/>
        <end position="153"/>
    </location>
</feature>
<accession>A0ABN2ZRA6</accession>
<keyword evidence="3" id="KW-1185">Reference proteome</keyword>
<feature type="transmembrane region" description="Helical" evidence="1">
    <location>
        <begin position="203"/>
        <end position="222"/>
    </location>
</feature>
<name>A0ABN2ZRA6_9ACTN</name>
<gene>
    <name evidence="2" type="ORF">GCM10009760_35830</name>
</gene>
<sequence length="281" mass="29048">MPTLPSPLPVRSPLSGLSPVRAGCRRAAAVLASEWIKLRSLRSLPAVLLGAAVFSVGLAVLVCSDYQARWAGFDPRRRAAFQPVDTNLGYLQLAVLFFGALGALAMTSEYGSGLVRSTFAATPQRGRVLAAKTALVGAVSLPAATALCTVAFLAGQSRLAAPVPRAGLGDPGALRSVLGGALYLALTALFGLFLGVLVRSTPVALSALFGIYLVLPVMVNSLPHDALWHHTVPYLPSNLGAALWHTRTTGLAAPGPALLGLTVYVLLLGAAALAQVRSRDA</sequence>
<dbReference type="RefSeq" id="WP_344466117.1">
    <property type="nucleotide sequence ID" value="NZ_BAAANT010000019.1"/>
</dbReference>
<protein>
    <submittedName>
        <fullName evidence="2">ABC transporter permease subunit</fullName>
    </submittedName>
</protein>
<organism evidence="2 3">
    <name type="scientific">Kitasatospora kazusensis</name>
    <dbReference type="NCBI Taxonomy" id="407974"/>
    <lineage>
        <taxon>Bacteria</taxon>
        <taxon>Bacillati</taxon>
        <taxon>Actinomycetota</taxon>
        <taxon>Actinomycetes</taxon>
        <taxon>Kitasatosporales</taxon>
        <taxon>Streptomycetaceae</taxon>
        <taxon>Kitasatospora</taxon>
    </lineage>
</organism>
<comment type="caution">
    <text evidence="2">The sequence shown here is derived from an EMBL/GenBank/DDBJ whole genome shotgun (WGS) entry which is preliminary data.</text>
</comment>
<evidence type="ECO:0000313" key="2">
    <source>
        <dbReference type="EMBL" id="GAA2146249.1"/>
    </source>
</evidence>
<evidence type="ECO:0000313" key="3">
    <source>
        <dbReference type="Proteomes" id="UP001422759"/>
    </source>
</evidence>
<feature type="transmembrane region" description="Helical" evidence="1">
    <location>
        <begin position="88"/>
        <end position="108"/>
    </location>
</feature>
<proteinExistence type="predicted"/>
<feature type="transmembrane region" description="Helical" evidence="1">
    <location>
        <begin position="46"/>
        <end position="68"/>
    </location>
</feature>